<proteinExistence type="predicted"/>
<gene>
    <name evidence="2" type="primary">NCL1_09442</name>
    <name evidence="2" type="ORF">TNCV_364231</name>
</gene>
<evidence type="ECO:0000256" key="1">
    <source>
        <dbReference type="SAM" id="MobiDB-lite"/>
    </source>
</evidence>
<organism evidence="2 3">
    <name type="scientific">Trichonephila clavipes</name>
    <name type="common">Golden silk orbweaver</name>
    <name type="synonym">Nephila clavipes</name>
    <dbReference type="NCBI Taxonomy" id="2585209"/>
    <lineage>
        <taxon>Eukaryota</taxon>
        <taxon>Metazoa</taxon>
        <taxon>Ecdysozoa</taxon>
        <taxon>Arthropoda</taxon>
        <taxon>Chelicerata</taxon>
        <taxon>Arachnida</taxon>
        <taxon>Araneae</taxon>
        <taxon>Araneomorphae</taxon>
        <taxon>Entelegynae</taxon>
        <taxon>Araneoidea</taxon>
        <taxon>Nephilidae</taxon>
        <taxon>Trichonephila</taxon>
    </lineage>
</organism>
<keyword evidence="3" id="KW-1185">Reference proteome</keyword>
<sequence>MFDSSSFVNPTPLAHADALRDVLPRGGTAAVAEWYRYRIVACFVTSSIPVPLKTRRVGQRCTLNLSRAETSSHWCGVVVRRGGVPAQVSSTSLDHGSKLRGPSPKALV</sequence>
<evidence type="ECO:0000313" key="3">
    <source>
        <dbReference type="Proteomes" id="UP000887159"/>
    </source>
</evidence>
<accession>A0A8X6SRL1</accession>
<reference evidence="2" key="1">
    <citation type="submission" date="2020-08" db="EMBL/GenBank/DDBJ databases">
        <title>Multicomponent nature underlies the extraordinary mechanical properties of spider dragline silk.</title>
        <authorList>
            <person name="Kono N."/>
            <person name="Nakamura H."/>
            <person name="Mori M."/>
            <person name="Yoshida Y."/>
            <person name="Ohtoshi R."/>
            <person name="Malay A.D."/>
            <person name="Moran D.A.P."/>
            <person name="Tomita M."/>
            <person name="Numata K."/>
            <person name="Arakawa K."/>
        </authorList>
    </citation>
    <scope>NUCLEOTIDE SEQUENCE</scope>
</reference>
<dbReference type="AlphaFoldDB" id="A0A8X6SRL1"/>
<dbReference type="EMBL" id="BMAU01021320">
    <property type="protein sequence ID" value="GFY13176.1"/>
    <property type="molecule type" value="Genomic_DNA"/>
</dbReference>
<name>A0A8X6SRL1_TRICX</name>
<dbReference type="Proteomes" id="UP000887159">
    <property type="component" value="Unassembled WGS sequence"/>
</dbReference>
<protein>
    <submittedName>
        <fullName evidence="2">Uncharacterized protein</fullName>
    </submittedName>
</protein>
<feature type="region of interest" description="Disordered" evidence="1">
    <location>
        <begin position="87"/>
        <end position="108"/>
    </location>
</feature>
<evidence type="ECO:0000313" key="2">
    <source>
        <dbReference type="EMBL" id="GFY13176.1"/>
    </source>
</evidence>
<comment type="caution">
    <text evidence="2">The sequence shown here is derived from an EMBL/GenBank/DDBJ whole genome shotgun (WGS) entry which is preliminary data.</text>
</comment>